<evidence type="ECO:0000313" key="5">
    <source>
        <dbReference type="Proteomes" id="UP000321046"/>
    </source>
</evidence>
<protein>
    <submittedName>
        <fullName evidence="4">SAM-dependent methyltransferase</fullName>
    </submittedName>
</protein>
<keyword evidence="2 4" id="KW-0808">Transferase</keyword>
<dbReference type="Gene3D" id="3.40.50.150">
    <property type="entry name" value="Vaccinia Virus protein VP39"/>
    <property type="match status" value="1"/>
</dbReference>
<dbReference type="InterPro" id="IPR029063">
    <property type="entry name" value="SAM-dependent_MTases_sf"/>
</dbReference>
<comment type="caution">
    <text evidence="4">The sequence shown here is derived from an EMBL/GenBank/DDBJ whole genome shotgun (WGS) entry which is preliminary data.</text>
</comment>
<dbReference type="Proteomes" id="UP000321046">
    <property type="component" value="Unassembled WGS sequence"/>
</dbReference>
<dbReference type="PANTHER" id="PTHR10509">
    <property type="entry name" value="O-METHYLTRANSFERASE-RELATED"/>
    <property type="match status" value="1"/>
</dbReference>
<dbReference type="RefSeq" id="WP_146975072.1">
    <property type="nucleotide sequence ID" value="NZ_VOSL01000054.1"/>
</dbReference>
<evidence type="ECO:0000256" key="2">
    <source>
        <dbReference type="ARBA" id="ARBA00022679"/>
    </source>
</evidence>
<dbReference type="CDD" id="cd02440">
    <property type="entry name" value="AdoMet_MTases"/>
    <property type="match status" value="1"/>
</dbReference>
<dbReference type="SUPFAM" id="SSF53335">
    <property type="entry name" value="S-adenosyl-L-methionine-dependent methyltransferases"/>
    <property type="match status" value="1"/>
</dbReference>
<sequence length="222" mass="25085">MSTSTIFLDDNILSYLRHFSMREPSRFKRCRHDTSELPMGSMQIAPEQGQFLHMLLQIMGARRALELGSFTGYSALWLASALPEDGCLVACEVNEKWASQARHCWEEADLMKRIELHVEPARQTLDRLLQRDAQNTFDFIFIDADKEPLDHYYEAALKLVRPGGLVAVDNVLWGGKVADSSVHDPDTSAIRALNEKIHSDERIDLSVVPIGDGMALCRKRDA</sequence>
<keyword evidence="3" id="KW-0949">S-adenosyl-L-methionine</keyword>
<organism evidence="4 5">
    <name type="scientific">Lujinxingia vulgaris</name>
    <dbReference type="NCBI Taxonomy" id="2600176"/>
    <lineage>
        <taxon>Bacteria</taxon>
        <taxon>Deltaproteobacteria</taxon>
        <taxon>Bradymonadales</taxon>
        <taxon>Lujinxingiaceae</taxon>
        <taxon>Lujinxingia</taxon>
    </lineage>
</organism>
<dbReference type="GO" id="GO:0032259">
    <property type="term" value="P:methylation"/>
    <property type="evidence" value="ECO:0007669"/>
    <property type="project" value="UniProtKB-KW"/>
</dbReference>
<dbReference type="GO" id="GO:0008171">
    <property type="term" value="F:O-methyltransferase activity"/>
    <property type="evidence" value="ECO:0007669"/>
    <property type="project" value="InterPro"/>
</dbReference>
<dbReference type="PROSITE" id="PS51682">
    <property type="entry name" value="SAM_OMT_I"/>
    <property type="match status" value="1"/>
</dbReference>
<dbReference type="InterPro" id="IPR050362">
    <property type="entry name" value="Cation-dep_OMT"/>
</dbReference>
<dbReference type="InterPro" id="IPR002935">
    <property type="entry name" value="SAM_O-MeTrfase"/>
</dbReference>
<evidence type="ECO:0000256" key="3">
    <source>
        <dbReference type="ARBA" id="ARBA00022691"/>
    </source>
</evidence>
<dbReference type="GO" id="GO:0008757">
    <property type="term" value="F:S-adenosylmethionine-dependent methyltransferase activity"/>
    <property type="evidence" value="ECO:0007669"/>
    <property type="project" value="TreeGrafter"/>
</dbReference>
<reference evidence="4 5" key="1">
    <citation type="submission" date="2019-08" db="EMBL/GenBank/DDBJ databases">
        <title>Bradymonadales sp. TMQ2.</title>
        <authorList>
            <person name="Liang Q."/>
        </authorList>
    </citation>
    <scope>NUCLEOTIDE SEQUENCE [LARGE SCALE GENOMIC DNA]</scope>
    <source>
        <strain evidence="4 5">TMQ2</strain>
    </source>
</reference>
<gene>
    <name evidence="4" type="ORF">FRC96_13540</name>
</gene>
<dbReference type="AlphaFoldDB" id="A0A5C6X7C7"/>
<evidence type="ECO:0000313" key="4">
    <source>
        <dbReference type="EMBL" id="TXD34636.1"/>
    </source>
</evidence>
<dbReference type="OrthoDB" id="9811000at2"/>
<dbReference type="Pfam" id="PF01596">
    <property type="entry name" value="Methyltransf_3"/>
    <property type="match status" value="1"/>
</dbReference>
<accession>A0A5C6X7C7</accession>
<dbReference type="PANTHER" id="PTHR10509:SF14">
    <property type="entry name" value="CAFFEOYL-COA O-METHYLTRANSFERASE 3-RELATED"/>
    <property type="match status" value="1"/>
</dbReference>
<keyword evidence="1 4" id="KW-0489">Methyltransferase</keyword>
<dbReference type="EMBL" id="VOSL01000054">
    <property type="protein sequence ID" value="TXD34636.1"/>
    <property type="molecule type" value="Genomic_DNA"/>
</dbReference>
<evidence type="ECO:0000256" key="1">
    <source>
        <dbReference type="ARBA" id="ARBA00022603"/>
    </source>
</evidence>
<proteinExistence type="predicted"/>
<name>A0A5C6X7C7_9DELT</name>